<sequence length="543" mass="57813">MTRFAQTAFLLLGLLKAKFASSIEVGDEVCLTGYIMDNFCVENVRLLDNSRVNTLEQPEEHSFHCLLDVGICIRSGFQVLGPKNPETGMHCGGFRIDNEESDVVLEAGRSLGRPGYCSTCEGNRNGPEYGYSATVRGTVSALGDGSDDDVKGTPILKNVRVTNNEECEVETAPPLCTHLRVVTNEPTDEPSPSPSIQPSTSPVTDIPTPSPSFNPSRSPVRFPTTEAPTSLEPSQSPNLPPSQSPVSMAPSDRPSSSPTTSQPSVNPTTSRPSSGSPTEFSLSCPVELAQSIEIDNTAVLRYAVVPASSPTSANGILCGRLEAEAEAWIGLAFSLDDKMSGSEGIIGLPDEGTVKKYALSGYSAPAEMEADHQTLRDTSISQNDGRTIMSFTKLLEESDEIRIKETGANWLLHARGSSNSFGYHRTRLAFQHDFSEDTGRPTPMPANPSATMMPTIVVNSPTGQEPTDIDPLNDAEGASRDEDENVTDPPVAAPVEESETTAVDTSEGVVGEPSELDEVNSSVFAHSSIAVVAGFASMLLLTV</sequence>
<feature type="signal peptide" evidence="2">
    <location>
        <begin position="1"/>
        <end position="22"/>
    </location>
</feature>
<feature type="region of interest" description="Disordered" evidence="1">
    <location>
        <begin position="183"/>
        <end position="282"/>
    </location>
</feature>
<dbReference type="InterPro" id="IPR045266">
    <property type="entry name" value="DOH_DOMON"/>
</dbReference>
<evidence type="ECO:0000313" key="4">
    <source>
        <dbReference type="EMBL" id="EJK75251.1"/>
    </source>
</evidence>
<dbReference type="PROSITE" id="PS50836">
    <property type="entry name" value="DOMON"/>
    <property type="match status" value="1"/>
</dbReference>
<organism evidence="4 5">
    <name type="scientific">Thalassiosira oceanica</name>
    <name type="common">Marine diatom</name>
    <dbReference type="NCBI Taxonomy" id="159749"/>
    <lineage>
        <taxon>Eukaryota</taxon>
        <taxon>Sar</taxon>
        <taxon>Stramenopiles</taxon>
        <taxon>Ochrophyta</taxon>
        <taxon>Bacillariophyta</taxon>
        <taxon>Coscinodiscophyceae</taxon>
        <taxon>Thalassiosirophycidae</taxon>
        <taxon>Thalassiosirales</taxon>
        <taxon>Thalassiosiraceae</taxon>
        <taxon>Thalassiosira</taxon>
    </lineage>
</organism>
<proteinExistence type="predicted"/>
<evidence type="ECO:0000256" key="1">
    <source>
        <dbReference type="SAM" id="MobiDB-lite"/>
    </source>
</evidence>
<feature type="compositionally biased region" description="Low complexity" evidence="1">
    <location>
        <begin position="250"/>
        <end position="278"/>
    </location>
</feature>
<reference evidence="4 5" key="1">
    <citation type="journal article" date="2012" name="Genome Biol.">
        <title>Genome and low-iron response of an oceanic diatom adapted to chronic iron limitation.</title>
        <authorList>
            <person name="Lommer M."/>
            <person name="Specht M."/>
            <person name="Roy A.S."/>
            <person name="Kraemer L."/>
            <person name="Andreson R."/>
            <person name="Gutowska M.A."/>
            <person name="Wolf J."/>
            <person name="Bergner S.V."/>
            <person name="Schilhabel M.B."/>
            <person name="Klostermeier U.C."/>
            <person name="Beiko R.G."/>
            <person name="Rosenstiel P."/>
            <person name="Hippler M."/>
            <person name="Laroche J."/>
        </authorList>
    </citation>
    <scope>NUCLEOTIDE SEQUENCE [LARGE SCALE GENOMIC DNA]</scope>
    <source>
        <strain evidence="4 5">CCMP1005</strain>
    </source>
</reference>
<dbReference type="AlphaFoldDB" id="K0TLF5"/>
<keyword evidence="2" id="KW-0732">Signal</keyword>
<dbReference type="OrthoDB" id="196778at2759"/>
<accession>K0TLF5</accession>
<dbReference type="Proteomes" id="UP000266841">
    <property type="component" value="Unassembled WGS sequence"/>
</dbReference>
<name>K0TLF5_THAOC</name>
<dbReference type="EMBL" id="AGNL01003044">
    <property type="protein sequence ID" value="EJK75251.1"/>
    <property type="molecule type" value="Genomic_DNA"/>
</dbReference>
<protein>
    <recommendedName>
        <fullName evidence="3">DOMON domain-containing protein</fullName>
    </recommendedName>
</protein>
<evidence type="ECO:0000313" key="5">
    <source>
        <dbReference type="Proteomes" id="UP000266841"/>
    </source>
</evidence>
<gene>
    <name evidence="4" type="ORF">THAOC_03034</name>
</gene>
<feature type="chain" id="PRO_5003838562" description="DOMON domain-containing protein" evidence="2">
    <location>
        <begin position="23"/>
        <end position="543"/>
    </location>
</feature>
<dbReference type="CDD" id="cd09631">
    <property type="entry name" value="DOMON_DOH"/>
    <property type="match status" value="1"/>
</dbReference>
<comment type="caution">
    <text evidence="4">The sequence shown here is derived from an EMBL/GenBank/DDBJ whole genome shotgun (WGS) entry which is preliminary data.</text>
</comment>
<dbReference type="InterPro" id="IPR005018">
    <property type="entry name" value="DOMON_domain"/>
</dbReference>
<feature type="region of interest" description="Disordered" evidence="1">
    <location>
        <begin position="458"/>
        <end position="514"/>
    </location>
</feature>
<dbReference type="eggNOG" id="KOG4293">
    <property type="taxonomic scope" value="Eukaryota"/>
</dbReference>
<dbReference type="Pfam" id="PF03351">
    <property type="entry name" value="DOMON"/>
    <property type="match status" value="1"/>
</dbReference>
<evidence type="ECO:0000256" key="2">
    <source>
        <dbReference type="SAM" id="SignalP"/>
    </source>
</evidence>
<keyword evidence="5" id="KW-1185">Reference proteome</keyword>
<feature type="domain" description="DOMON" evidence="3">
    <location>
        <begin position="296"/>
        <end position="416"/>
    </location>
</feature>
<evidence type="ECO:0000259" key="3">
    <source>
        <dbReference type="PROSITE" id="PS50836"/>
    </source>
</evidence>